<dbReference type="RefSeq" id="WP_030891199.1">
    <property type="nucleotide sequence ID" value="NZ_JBIRHZ010000020.1"/>
</dbReference>
<dbReference type="Proteomes" id="UP000037020">
    <property type="component" value="Unassembled WGS sequence"/>
</dbReference>
<evidence type="ECO:0000313" key="3">
    <source>
        <dbReference type="Proteomes" id="UP000037020"/>
    </source>
</evidence>
<evidence type="ECO:0000313" key="2">
    <source>
        <dbReference type="EMBL" id="KOG85970.1"/>
    </source>
</evidence>
<dbReference type="Pfam" id="PF25232">
    <property type="entry name" value="DUF7848"/>
    <property type="match status" value="1"/>
</dbReference>
<gene>
    <name evidence="2" type="ORF">ADK38_33670</name>
</gene>
<protein>
    <recommendedName>
        <fullName evidence="1">DUF7848 domain-containing protein</fullName>
    </recommendedName>
</protein>
<accession>A0ABR5IXW0</accession>
<dbReference type="EMBL" id="LGUT01003093">
    <property type="protein sequence ID" value="KOG85970.1"/>
    <property type="molecule type" value="Genomic_DNA"/>
</dbReference>
<sequence>MTVRARYRLRDYKITADPVTPPSHQAVCVTGEDADCGADSDHQETEAAVERWIAEHTRDTGHDFYRRARWDFVNTEPGAWR</sequence>
<reference evidence="2 3" key="1">
    <citation type="submission" date="2015-07" db="EMBL/GenBank/DDBJ databases">
        <authorList>
            <person name="Ju K.-S."/>
            <person name="Doroghazi J.R."/>
            <person name="Metcalf W.W."/>
        </authorList>
    </citation>
    <scope>NUCLEOTIDE SEQUENCE [LARGE SCALE GENOMIC DNA]</scope>
    <source>
        <strain evidence="2 3">NRRL B-3589</strain>
    </source>
</reference>
<evidence type="ECO:0000259" key="1">
    <source>
        <dbReference type="Pfam" id="PF25232"/>
    </source>
</evidence>
<organism evidence="2 3">
    <name type="scientific">Streptomyces varsoviensis</name>
    <dbReference type="NCBI Taxonomy" id="67373"/>
    <lineage>
        <taxon>Bacteria</taxon>
        <taxon>Bacillati</taxon>
        <taxon>Actinomycetota</taxon>
        <taxon>Actinomycetes</taxon>
        <taxon>Kitasatosporales</taxon>
        <taxon>Streptomycetaceae</taxon>
        <taxon>Streptomyces</taxon>
    </lineage>
</organism>
<keyword evidence="3" id="KW-1185">Reference proteome</keyword>
<proteinExistence type="predicted"/>
<name>A0ABR5IXW0_9ACTN</name>
<dbReference type="InterPro" id="IPR057170">
    <property type="entry name" value="DUF7848"/>
</dbReference>
<comment type="caution">
    <text evidence="2">The sequence shown here is derived from an EMBL/GenBank/DDBJ whole genome shotgun (WGS) entry which is preliminary data.</text>
</comment>
<feature type="domain" description="DUF7848" evidence="1">
    <location>
        <begin position="1"/>
        <end position="80"/>
    </location>
</feature>